<dbReference type="Pfam" id="PF00884">
    <property type="entry name" value="Sulfatase"/>
    <property type="match status" value="1"/>
</dbReference>
<dbReference type="AlphaFoldDB" id="A0A3B1C154"/>
<protein>
    <submittedName>
        <fullName evidence="9">Choline-sulfatase</fullName>
        <ecNumber evidence="9">3.1.6.6</ecNumber>
    </submittedName>
</protein>
<gene>
    <name evidence="9" type="ORF">MNBD_NITROSPINAE02-98</name>
</gene>
<sequence length="694" mass="78125">MEGEISIDKEVSVKRSLLFGAGFFALWFFIDIAFSSGFAIMGESDKDIETFVRSNYLGMIVWYQLSLLFVAIIIGSVTGLLSAFFARYFGLGTRVAYGLTLLFFFASQLRMVVYQPQFFDGPFLDSHPLLSQIFFFPAGRLHPAIAEMFLWGVVAALLFAPVKNFFPWILERKSRAMAASIIALGVGLWNMGPAGIGAAQNERPNILLVVIDSLRPDHVSLNGYERKTTPNIDAIGRRGAALWNVISDLPRTYPSWVSMMTGRYPMTHGVRHMFPTLEQRRLIHPSLPETLSKAGWQTAVVSDFAGDIFPRIDFGFSSIDTPGFTFDDIVKIGSLETHPALLTFLNNGLGMYLYPVIRELVYNSDPGALTDKAIGQIESFRKGDPFFLSVFYSTTHLPYAAPAPYYYKFTHHEYYGIHKFQKKDLLMEKKSESPSDIQRVQDLYDGALFGIDKGVGRLIESLGANGYLENTIVIVTADHGENFFENEAEIGHGNHLRGPYAITVPLIIYDPRNKFALKQTNIQARLIDLAPTLVDLADVKAQPMTGESLRPVLDGEEQGDRVAYSESAVWYLNSGPFFFQKMRLEYPSLTELLEVDFDHDNEVVIKNKYQPVVVTAKHRMISDGEHKLIIMPTVDGIITELYDLVADPAELKDISKDFPEVTARLARLLYATVSQNTDAVIRDGYIYERREFVW</sequence>
<dbReference type="GO" id="GO:0047753">
    <property type="term" value="F:choline-sulfatase activity"/>
    <property type="evidence" value="ECO:0007669"/>
    <property type="project" value="UniProtKB-EC"/>
</dbReference>
<evidence type="ECO:0000313" key="9">
    <source>
        <dbReference type="EMBL" id="VAX24226.1"/>
    </source>
</evidence>
<dbReference type="SUPFAM" id="SSF53649">
    <property type="entry name" value="Alkaline phosphatase-like"/>
    <property type="match status" value="1"/>
</dbReference>
<feature type="transmembrane region" description="Helical" evidence="7">
    <location>
        <begin position="178"/>
        <end position="199"/>
    </location>
</feature>
<dbReference type="GO" id="GO:0046872">
    <property type="term" value="F:metal ion binding"/>
    <property type="evidence" value="ECO:0007669"/>
    <property type="project" value="UniProtKB-KW"/>
</dbReference>
<dbReference type="InterPro" id="IPR000917">
    <property type="entry name" value="Sulfatase_N"/>
</dbReference>
<evidence type="ECO:0000256" key="7">
    <source>
        <dbReference type="SAM" id="Phobius"/>
    </source>
</evidence>
<name>A0A3B1C154_9ZZZZ</name>
<dbReference type="Gene3D" id="3.30.1120.10">
    <property type="match status" value="1"/>
</dbReference>
<evidence type="ECO:0000256" key="5">
    <source>
        <dbReference type="ARBA" id="ARBA00022801"/>
    </source>
</evidence>
<evidence type="ECO:0000256" key="4">
    <source>
        <dbReference type="ARBA" id="ARBA00022729"/>
    </source>
</evidence>
<keyword evidence="3" id="KW-0479">Metal-binding</keyword>
<dbReference type="EMBL" id="UOGE01000093">
    <property type="protein sequence ID" value="VAX24226.1"/>
    <property type="molecule type" value="Genomic_DNA"/>
</dbReference>
<evidence type="ECO:0000259" key="8">
    <source>
        <dbReference type="Pfam" id="PF00884"/>
    </source>
</evidence>
<accession>A0A3B1C154</accession>
<evidence type="ECO:0000256" key="6">
    <source>
        <dbReference type="ARBA" id="ARBA00022837"/>
    </source>
</evidence>
<evidence type="ECO:0000256" key="1">
    <source>
        <dbReference type="ARBA" id="ARBA00001913"/>
    </source>
</evidence>
<dbReference type="GO" id="GO:0004065">
    <property type="term" value="F:arylsulfatase activity"/>
    <property type="evidence" value="ECO:0007669"/>
    <property type="project" value="TreeGrafter"/>
</dbReference>
<feature type="transmembrane region" description="Helical" evidence="7">
    <location>
        <begin position="148"/>
        <end position="166"/>
    </location>
</feature>
<dbReference type="InterPro" id="IPR017850">
    <property type="entry name" value="Alkaline_phosphatase_core_sf"/>
</dbReference>
<feature type="domain" description="Sulfatase N-terminal" evidence="8">
    <location>
        <begin position="204"/>
        <end position="539"/>
    </location>
</feature>
<keyword evidence="6" id="KW-0106">Calcium</keyword>
<proteinExistence type="inferred from homology"/>
<keyword evidence="7" id="KW-1133">Transmembrane helix</keyword>
<comment type="similarity">
    <text evidence="2">Belongs to the sulfatase family.</text>
</comment>
<keyword evidence="7" id="KW-0472">Membrane</keyword>
<keyword evidence="7" id="KW-0812">Transmembrane</keyword>
<dbReference type="EC" id="3.1.6.6" evidence="9"/>
<evidence type="ECO:0000256" key="2">
    <source>
        <dbReference type="ARBA" id="ARBA00008779"/>
    </source>
</evidence>
<keyword evidence="4" id="KW-0732">Signal</keyword>
<dbReference type="InterPro" id="IPR050738">
    <property type="entry name" value="Sulfatase"/>
</dbReference>
<comment type="cofactor">
    <cofactor evidence="1">
        <name>Ca(2+)</name>
        <dbReference type="ChEBI" id="CHEBI:29108"/>
    </cofactor>
</comment>
<feature type="transmembrane region" description="Helical" evidence="7">
    <location>
        <begin position="60"/>
        <end position="83"/>
    </location>
</feature>
<feature type="transmembrane region" description="Helical" evidence="7">
    <location>
        <begin position="17"/>
        <end position="40"/>
    </location>
</feature>
<dbReference type="Gene3D" id="3.40.720.10">
    <property type="entry name" value="Alkaline Phosphatase, subunit A"/>
    <property type="match status" value="1"/>
</dbReference>
<evidence type="ECO:0000256" key="3">
    <source>
        <dbReference type="ARBA" id="ARBA00022723"/>
    </source>
</evidence>
<dbReference type="PANTHER" id="PTHR42693">
    <property type="entry name" value="ARYLSULFATASE FAMILY MEMBER"/>
    <property type="match status" value="1"/>
</dbReference>
<organism evidence="9">
    <name type="scientific">hydrothermal vent metagenome</name>
    <dbReference type="NCBI Taxonomy" id="652676"/>
    <lineage>
        <taxon>unclassified sequences</taxon>
        <taxon>metagenomes</taxon>
        <taxon>ecological metagenomes</taxon>
    </lineage>
</organism>
<dbReference type="PANTHER" id="PTHR42693:SF42">
    <property type="entry name" value="ARYLSULFATASE G"/>
    <property type="match status" value="1"/>
</dbReference>
<dbReference type="CDD" id="cd16148">
    <property type="entry name" value="sulfatase_like"/>
    <property type="match status" value="1"/>
</dbReference>
<feature type="transmembrane region" description="Helical" evidence="7">
    <location>
        <begin position="95"/>
        <end position="114"/>
    </location>
</feature>
<reference evidence="9" key="1">
    <citation type="submission" date="2018-06" db="EMBL/GenBank/DDBJ databases">
        <authorList>
            <person name="Zhirakovskaya E."/>
        </authorList>
    </citation>
    <scope>NUCLEOTIDE SEQUENCE</scope>
</reference>
<keyword evidence="5 9" id="KW-0378">Hydrolase</keyword>